<protein>
    <recommendedName>
        <fullName evidence="5">Transmembrane protein</fullName>
    </recommendedName>
</protein>
<evidence type="ECO:0000313" key="3">
    <source>
        <dbReference type="EMBL" id="KAF7258997.1"/>
    </source>
</evidence>
<keyword evidence="2" id="KW-0472">Membrane</keyword>
<gene>
    <name evidence="3" type="ORF">EG68_03104</name>
</gene>
<keyword evidence="2" id="KW-0812">Transmembrane</keyword>
<evidence type="ECO:0000256" key="2">
    <source>
        <dbReference type="SAM" id="Phobius"/>
    </source>
</evidence>
<evidence type="ECO:0008006" key="5">
    <source>
        <dbReference type="Google" id="ProtNLM"/>
    </source>
</evidence>
<comment type="caution">
    <text evidence="3">The sequence shown here is derived from an EMBL/GenBank/DDBJ whole genome shotgun (WGS) entry which is preliminary data.</text>
</comment>
<keyword evidence="2" id="KW-1133">Transmembrane helix</keyword>
<keyword evidence="4" id="KW-1185">Reference proteome</keyword>
<evidence type="ECO:0000256" key="1">
    <source>
        <dbReference type="ARBA" id="ARBA00022553"/>
    </source>
</evidence>
<dbReference type="AlphaFoldDB" id="A0A8S9Z7C6"/>
<organism evidence="3 4">
    <name type="scientific">Paragonimus skrjabini miyazakii</name>
    <dbReference type="NCBI Taxonomy" id="59628"/>
    <lineage>
        <taxon>Eukaryota</taxon>
        <taxon>Metazoa</taxon>
        <taxon>Spiralia</taxon>
        <taxon>Lophotrochozoa</taxon>
        <taxon>Platyhelminthes</taxon>
        <taxon>Trematoda</taxon>
        <taxon>Digenea</taxon>
        <taxon>Plagiorchiida</taxon>
        <taxon>Troglotremata</taxon>
        <taxon>Troglotrematidae</taxon>
        <taxon>Paragonimus</taxon>
    </lineage>
</organism>
<feature type="transmembrane region" description="Helical" evidence="2">
    <location>
        <begin position="343"/>
        <end position="366"/>
    </location>
</feature>
<dbReference type="OrthoDB" id="2020015at2759"/>
<name>A0A8S9Z7C6_9TREM</name>
<proteinExistence type="predicted"/>
<sequence>MIIRSVFRDSSITNAVYIVVQKFTVWKFSGMRFLKPSKSVVSLDGLRNPPPNGSFSLRNAYIPLNRRTVIRELLQDVSVVLPSEREHLEQLASSLYRKLNYQFLQLQNELSILSQPVEPATHPIQSTSQKTVTEPQIDISVQPSSSSDRLDREFWLLRRLSQIAFRAGFTEVTRDELERACSPKDFKRQGAVSYVNPKDYDVIRFWIRGVHPQLLRVLPTASETTACGDTNSGALRRTSSFISCLFSTLKQVGSQITHRSKRLLSRLLGFAGSPKYSFSCKPTDPIFTNVLLAVRRKQDNRLHLKYFEHVPASKPSSRSTYTDNLVHLLPELRFRPLTTSGRLLVSASLFTALGCLGLVAPLAWLLTSNPDLVIAWSVAASAGAGATTSLVWARYWRAQAHMAELFKLLHFDCGRSSGSRAVNTVLQLARDEEYKAALITYALMLRPTEAGSPLNPIQLGIRAESWIAKRLSPQYHLSVSSTTSSYQNVDGVVAPLFTGGSGPLFDLSFEPKRPLELLKHLDLVRGTLSEPKAIPLAVAASSLRDENDQLTPLWILDPLIEDETTC</sequence>
<reference evidence="3" key="1">
    <citation type="submission" date="2019-07" db="EMBL/GenBank/DDBJ databases">
        <title>Annotation for the trematode Paragonimus miyazaki's.</title>
        <authorList>
            <person name="Choi Y.-J."/>
        </authorList>
    </citation>
    <scope>NUCLEOTIDE SEQUENCE</scope>
    <source>
        <strain evidence="3">Japan</strain>
    </source>
</reference>
<dbReference type="PANTHER" id="PTHR16095:SF11">
    <property type="entry name" value="TRANSMEMBRANE PROTEIN 143"/>
    <property type="match status" value="1"/>
</dbReference>
<evidence type="ECO:0000313" key="4">
    <source>
        <dbReference type="Proteomes" id="UP000822476"/>
    </source>
</evidence>
<dbReference type="PANTHER" id="PTHR16095">
    <property type="entry name" value="TRANSMEMBRANE PROTEIN 143 FAMILY MEMBER"/>
    <property type="match status" value="1"/>
</dbReference>
<dbReference type="Proteomes" id="UP000822476">
    <property type="component" value="Unassembled WGS sequence"/>
</dbReference>
<feature type="transmembrane region" description="Helical" evidence="2">
    <location>
        <begin position="372"/>
        <end position="393"/>
    </location>
</feature>
<keyword evidence="1" id="KW-0597">Phosphoprotein</keyword>
<dbReference type="EMBL" id="JTDE01001424">
    <property type="protein sequence ID" value="KAF7258997.1"/>
    <property type="molecule type" value="Genomic_DNA"/>
</dbReference>
<accession>A0A8S9Z7C6</accession>